<gene>
    <name evidence="2" type="ORF">METZ01_LOCUS2674</name>
</gene>
<feature type="transmembrane region" description="Helical" evidence="1">
    <location>
        <begin position="51"/>
        <end position="74"/>
    </location>
</feature>
<feature type="transmembrane region" description="Helical" evidence="1">
    <location>
        <begin position="112"/>
        <end position="131"/>
    </location>
</feature>
<keyword evidence="1" id="KW-0472">Membrane</keyword>
<evidence type="ECO:0000313" key="2">
    <source>
        <dbReference type="EMBL" id="SUZ49820.1"/>
    </source>
</evidence>
<protein>
    <recommendedName>
        <fullName evidence="3">DUF4345 domain-containing protein</fullName>
    </recommendedName>
</protein>
<accession>A0A381N5B8</accession>
<feature type="transmembrane region" description="Helical" evidence="1">
    <location>
        <begin position="13"/>
        <end position="31"/>
    </location>
</feature>
<evidence type="ECO:0008006" key="3">
    <source>
        <dbReference type="Google" id="ProtNLM"/>
    </source>
</evidence>
<keyword evidence="1" id="KW-0812">Transmembrane</keyword>
<name>A0A381N5B8_9ZZZZ</name>
<sequence>MTAAQTTNRTLKLLLRLAGGSMLFAMIFVVAPESWMIAIHEALDMGTLPTVPVVGYLARSLSAFYAMFGGLFLLVSFDVVRHRTVLVYLSWATTVFGAVVIGIDLFEGMPTSWTLSEGPFVILFGLALLWFSTRLTD</sequence>
<organism evidence="2">
    <name type="scientific">marine metagenome</name>
    <dbReference type="NCBI Taxonomy" id="408172"/>
    <lineage>
        <taxon>unclassified sequences</taxon>
        <taxon>metagenomes</taxon>
        <taxon>ecological metagenomes</taxon>
    </lineage>
</organism>
<dbReference type="AlphaFoldDB" id="A0A381N5B8"/>
<dbReference type="EMBL" id="UINC01000137">
    <property type="protein sequence ID" value="SUZ49820.1"/>
    <property type="molecule type" value="Genomic_DNA"/>
</dbReference>
<evidence type="ECO:0000256" key="1">
    <source>
        <dbReference type="SAM" id="Phobius"/>
    </source>
</evidence>
<feature type="transmembrane region" description="Helical" evidence="1">
    <location>
        <begin position="86"/>
        <end position="106"/>
    </location>
</feature>
<proteinExistence type="predicted"/>
<reference evidence="2" key="1">
    <citation type="submission" date="2018-05" db="EMBL/GenBank/DDBJ databases">
        <authorList>
            <person name="Lanie J.A."/>
            <person name="Ng W.-L."/>
            <person name="Kazmierczak K.M."/>
            <person name="Andrzejewski T.M."/>
            <person name="Davidsen T.M."/>
            <person name="Wayne K.J."/>
            <person name="Tettelin H."/>
            <person name="Glass J.I."/>
            <person name="Rusch D."/>
            <person name="Podicherti R."/>
            <person name="Tsui H.-C.T."/>
            <person name="Winkler M.E."/>
        </authorList>
    </citation>
    <scope>NUCLEOTIDE SEQUENCE</scope>
</reference>
<keyword evidence="1" id="KW-1133">Transmembrane helix</keyword>